<evidence type="ECO:0000313" key="6">
    <source>
        <dbReference type="Ensembl" id="ENSOABP00000072555.1"/>
    </source>
</evidence>
<dbReference type="PROSITE" id="PS00518">
    <property type="entry name" value="ZF_RING_1"/>
    <property type="match status" value="1"/>
</dbReference>
<dbReference type="GO" id="GO:0008270">
    <property type="term" value="F:zinc ion binding"/>
    <property type="evidence" value="ECO:0007669"/>
    <property type="project" value="UniProtKB-KW"/>
</dbReference>
<evidence type="ECO:0000313" key="7">
    <source>
        <dbReference type="Proteomes" id="UP000472276"/>
    </source>
</evidence>
<dbReference type="AlphaFoldDB" id="A0AAZ1XYD6"/>
<dbReference type="SMART" id="SM00184">
    <property type="entry name" value="RING"/>
    <property type="match status" value="1"/>
</dbReference>
<accession>A0AAZ1XYD6</accession>
<proteinExistence type="predicted"/>
<keyword evidence="3" id="KW-0862">Zinc</keyword>
<evidence type="ECO:0000256" key="1">
    <source>
        <dbReference type="ARBA" id="ARBA00022723"/>
    </source>
</evidence>
<feature type="domain" description="RING-type" evidence="5">
    <location>
        <begin position="12"/>
        <end position="52"/>
    </location>
</feature>
<dbReference type="PANTHER" id="PTHR25465">
    <property type="entry name" value="B-BOX DOMAIN CONTAINING"/>
    <property type="match status" value="1"/>
</dbReference>
<organism evidence="6 7">
    <name type="scientific">Oreochromis aureus</name>
    <name type="common">Israeli tilapia</name>
    <name type="synonym">Chromis aureus</name>
    <dbReference type="NCBI Taxonomy" id="47969"/>
    <lineage>
        <taxon>Eukaryota</taxon>
        <taxon>Metazoa</taxon>
        <taxon>Chordata</taxon>
        <taxon>Craniata</taxon>
        <taxon>Vertebrata</taxon>
        <taxon>Euteleostomi</taxon>
        <taxon>Actinopterygii</taxon>
        <taxon>Neopterygii</taxon>
        <taxon>Teleostei</taxon>
        <taxon>Neoteleostei</taxon>
        <taxon>Acanthomorphata</taxon>
        <taxon>Ovalentaria</taxon>
        <taxon>Cichlomorphae</taxon>
        <taxon>Cichliformes</taxon>
        <taxon>Cichlidae</taxon>
        <taxon>African cichlids</taxon>
        <taxon>Pseudocrenilabrinae</taxon>
        <taxon>Oreochromini</taxon>
        <taxon>Oreochromis</taxon>
    </lineage>
</organism>
<dbReference type="InterPro" id="IPR027370">
    <property type="entry name" value="Znf-RING_euk"/>
</dbReference>
<keyword evidence="7" id="KW-1185">Reference proteome</keyword>
<dbReference type="Ensembl" id="ENSOABT00000075828.1">
    <property type="protein sequence ID" value="ENSOABP00000072555.1"/>
    <property type="gene ID" value="ENSOABG00000039110.1"/>
</dbReference>
<dbReference type="InterPro" id="IPR051051">
    <property type="entry name" value="E3_ubiq-ligase_TRIM/RNF"/>
</dbReference>
<dbReference type="Pfam" id="PF13445">
    <property type="entry name" value="zf-RING_UBOX"/>
    <property type="match status" value="1"/>
</dbReference>
<dbReference type="Proteomes" id="UP000472276">
    <property type="component" value="Unassembled WGS sequence"/>
</dbReference>
<dbReference type="PROSITE" id="PS50089">
    <property type="entry name" value="ZF_RING_2"/>
    <property type="match status" value="1"/>
</dbReference>
<reference evidence="6" key="3">
    <citation type="submission" date="2025-09" db="UniProtKB">
        <authorList>
            <consortium name="Ensembl"/>
        </authorList>
    </citation>
    <scope>IDENTIFICATION</scope>
</reference>
<evidence type="ECO:0000256" key="4">
    <source>
        <dbReference type="PROSITE-ProRule" id="PRU00175"/>
    </source>
</evidence>
<keyword evidence="2 4" id="KW-0863">Zinc-finger</keyword>
<protein>
    <recommendedName>
        <fullName evidence="5">RING-type domain-containing protein</fullName>
    </recommendedName>
</protein>
<dbReference type="PANTHER" id="PTHR25465:SF49">
    <property type="entry name" value="BLOODTHIRSTY-RELATED GENE FAMILY, MEMBER 1-RELATED"/>
    <property type="match status" value="1"/>
</dbReference>
<reference evidence="6" key="2">
    <citation type="submission" date="2025-08" db="UniProtKB">
        <authorList>
            <consortium name="Ensembl"/>
        </authorList>
    </citation>
    <scope>IDENTIFICATION</scope>
</reference>
<dbReference type="SUPFAM" id="SSF57850">
    <property type="entry name" value="RING/U-box"/>
    <property type="match status" value="1"/>
</dbReference>
<dbReference type="Gene3D" id="3.30.40.10">
    <property type="entry name" value="Zinc/RING finger domain, C3HC4 (zinc finger)"/>
    <property type="match status" value="1"/>
</dbReference>
<sequence>SPTRSEKFTFLCSICLDVFTDPVSTPCGHNFCKTCISQHWDMNQSCQCPMCKETFYTRPQLRVNTFISLFFFLSTEKLFITHEMDNEHGQWLCNFRQSLLKGIRK</sequence>
<keyword evidence="1" id="KW-0479">Metal-binding</keyword>
<evidence type="ECO:0000259" key="5">
    <source>
        <dbReference type="PROSITE" id="PS50089"/>
    </source>
</evidence>
<reference evidence="7" key="1">
    <citation type="submission" date="2020-03" db="EMBL/GenBank/DDBJ databases">
        <title>Evolution of repeat sequences and sex chromosomes of tilapia species revealed by chromosome-level genomes.</title>
        <authorList>
            <person name="Xu L."/>
            <person name="Tao W."/>
            <person name="Wang D."/>
            <person name="Zhou Q."/>
        </authorList>
    </citation>
    <scope>NUCLEOTIDE SEQUENCE [LARGE SCALE GENOMIC DNA]</scope>
    <source>
        <strain evidence="7">Israel</strain>
    </source>
</reference>
<dbReference type="InterPro" id="IPR001841">
    <property type="entry name" value="Znf_RING"/>
</dbReference>
<evidence type="ECO:0000256" key="2">
    <source>
        <dbReference type="ARBA" id="ARBA00022771"/>
    </source>
</evidence>
<dbReference type="InterPro" id="IPR017907">
    <property type="entry name" value="Znf_RING_CS"/>
</dbReference>
<name>A0AAZ1XYD6_OREAU</name>
<evidence type="ECO:0000256" key="3">
    <source>
        <dbReference type="ARBA" id="ARBA00022833"/>
    </source>
</evidence>
<dbReference type="InterPro" id="IPR013083">
    <property type="entry name" value="Znf_RING/FYVE/PHD"/>
</dbReference>